<evidence type="ECO:0000313" key="2">
    <source>
        <dbReference type="Proteomes" id="UP000886520"/>
    </source>
</evidence>
<dbReference type="Gene3D" id="2.40.70.10">
    <property type="entry name" value="Acid Proteases"/>
    <property type="match status" value="1"/>
</dbReference>
<sequence length="134" mass="15362">MIQHRQITTYALDDHVDPCLPVEVIEAGVVTHATIDLGAGPNFITYDLFKTLLEMQMIKEAVKCVAFNGTEANTMGYAKLPVYIKDMLSAHKSYIFDIDDQETPIVLGATWQRRYKDYLHFSDDQVYFHVDQSR</sequence>
<gene>
    <name evidence="1" type="ORF">GOP47_0019371</name>
</gene>
<evidence type="ECO:0000313" key="1">
    <source>
        <dbReference type="EMBL" id="KAI5064676.1"/>
    </source>
</evidence>
<name>A0A9D4Z9J9_ADICA</name>
<accession>A0A9D4Z9J9</accession>
<dbReference type="AlphaFoldDB" id="A0A9D4Z9J9"/>
<comment type="caution">
    <text evidence="1">The sequence shown here is derived from an EMBL/GenBank/DDBJ whole genome shotgun (WGS) entry which is preliminary data.</text>
</comment>
<dbReference type="Proteomes" id="UP000886520">
    <property type="component" value="Chromosome 19"/>
</dbReference>
<dbReference type="EMBL" id="JABFUD020000019">
    <property type="protein sequence ID" value="KAI5064676.1"/>
    <property type="molecule type" value="Genomic_DNA"/>
</dbReference>
<dbReference type="InterPro" id="IPR021109">
    <property type="entry name" value="Peptidase_aspartic_dom_sf"/>
</dbReference>
<protein>
    <submittedName>
        <fullName evidence="1">Uncharacterized protein</fullName>
    </submittedName>
</protein>
<keyword evidence="2" id="KW-1185">Reference proteome</keyword>
<reference evidence="1" key="1">
    <citation type="submission" date="2021-01" db="EMBL/GenBank/DDBJ databases">
        <title>Adiantum capillus-veneris genome.</title>
        <authorList>
            <person name="Fang Y."/>
            <person name="Liao Q."/>
        </authorList>
    </citation>
    <scope>NUCLEOTIDE SEQUENCE</scope>
    <source>
        <strain evidence="1">H3</strain>
        <tissue evidence="1">Leaf</tissue>
    </source>
</reference>
<organism evidence="1 2">
    <name type="scientific">Adiantum capillus-veneris</name>
    <name type="common">Maidenhair fern</name>
    <dbReference type="NCBI Taxonomy" id="13818"/>
    <lineage>
        <taxon>Eukaryota</taxon>
        <taxon>Viridiplantae</taxon>
        <taxon>Streptophyta</taxon>
        <taxon>Embryophyta</taxon>
        <taxon>Tracheophyta</taxon>
        <taxon>Polypodiopsida</taxon>
        <taxon>Polypodiidae</taxon>
        <taxon>Polypodiales</taxon>
        <taxon>Pteridineae</taxon>
        <taxon>Pteridaceae</taxon>
        <taxon>Vittarioideae</taxon>
        <taxon>Adiantum</taxon>
    </lineage>
</organism>
<proteinExistence type="predicted"/>